<dbReference type="Proteomes" id="UP001359559">
    <property type="component" value="Unassembled WGS sequence"/>
</dbReference>
<evidence type="ECO:0000259" key="1">
    <source>
        <dbReference type="Pfam" id="PF04192"/>
    </source>
</evidence>
<protein>
    <recommendedName>
        <fullName evidence="1">WDR36/Utp21 C-terminal domain-containing protein</fullName>
    </recommendedName>
</protein>
<dbReference type="GO" id="GO:0006364">
    <property type="term" value="P:rRNA processing"/>
    <property type="evidence" value="ECO:0007669"/>
    <property type="project" value="InterPro"/>
</dbReference>
<feature type="domain" description="WDR36/Utp21 C-terminal" evidence="1">
    <location>
        <begin position="67"/>
        <end position="168"/>
    </location>
</feature>
<dbReference type="Pfam" id="PF04192">
    <property type="entry name" value="Utp21"/>
    <property type="match status" value="1"/>
</dbReference>
<dbReference type="EMBL" id="JAYKXN010000003">
    <property type="protein sequence ID" value="KAK7303554.1"/>
    <property type="molecule type" value="Genomic_DNA"/>
</dbReference>
<dbReference type="AlphaFoldDB" id="A0AAN9JSP1"/>
<evidence type="ECO:0000313" key="3">
    <source>
        <dbReference type="Proteomes" id="UP001359559"/>
    </source>
</evidence>
<dbReference type="InterPro" id="IPR007319">
    <property type="entry name" value="WDR36/Utp21_C"/>
</dbReference>
<name>A0AAN9JSP1_CLITE</name>
<reference evidence="2 3" key="1">
    <citation type="submission" date="2024-01" db="EMBL/GenBank/DDBJ databases">
        <title>The genomes of 5 underutilized Papilionoideae crops provide insights into root nodulation and disease resistance.</title>
        <authorList>
            <person name="Yuan L."/>
        </authorList>
    </citation>
    <scope>NUCLEOTIDE SEQUENCE [LARGE SCALE GENOMIC DNA]</scope>
    <source>
        <strain evidence="2">LY-2023</strain>
        <tissue evidence="2">Leaf</tissue>
    </source>
</reference>
<gene>
    <name evidence="2" type="ORF">RJT34_14461</name>
</gene>
<keyword evidence="3" id="KW-1185">Reference proteome</keyword>
<evidence type="ECO:0000313" key="2">
    <source>
        <dbReference type="EMBL" id="KAK7303554.1"/>
    </source>
</evidence>
<accession>A0AAN9JSP1</accession>
<dbReference type="GO" id="GO:0032040">
    <property type="term" value="C:small-subunit processome"/>
    <property type="evidence" value="ECO:0007669"/>
    <property type="project" value="InterPro"/>
</dbReference>
<proteinExistence type="predicted"/>
<sequence length="190" mass="22285">MNVVWINDTWIMKIINWKRQLLAWKQEWVGDVMQLVQEHSQVEHSGEILFEFGKMSVAENNGTGDGKQMEAKSDLASSHFLYLLQCSKGTENYPAFTDYVKRFSPSTLEAELRMLQVIDDADDQQEAEKRPQLVPIEQLLDYFIHEIPCKNNPEFLQGFLQLFLKVRDNLNVGQYMVRRFGVIHVYKIRQ</sequence>
<comment type="caution">
    <text evidence="2">The sequence shown here is derived from an EMBL/GenBank/DDBJ whole genome shotgun (WGS) entry which is preliminary data.</text>
</comment>
<organism evidence="2 3">
    <name type="scientific">Clitoria ternatea</name>
    <name type="common">Butterfly pea</name>
    <dbReference type="NCBI Taxonomy" id="43366"/>
    <lineage>
        <taxon>Eukaryota</taxon>
        <taxon>Viridiplantae</taxon>
        <taxon>Streptophyta</taxon>
        <taxon>Embryophyta</taxon>
        <taxon>Tracheophyta</taxon>
        <taxon>Spermatophyta</taxon>
        <taxon>Magnoliopsida</taxon>
        <taxon>eudicotyledons</taxon>
        <taxon>Gunneridae</taxon>
        <taxon>Pentapetalae</taxon>
        <taxon>rosids</taxon>
        <taxon>fabids</taxon>
        <taxon>Fabales</taxon>
        <taxon>Fabaceae</taxon>
        <taxon>Papilionoideae</taxon>
        <taxon>50 kb inversion clade</taxon>
        <taxon>NPAAA clade</taxon>
        <taxon>indigoferoid/millettioid clade</taxon>
        <taxon>Phaseoleae</taxon>
        <taxon>Clitoria</taxon>
    </lineage>
</organism>